<evidence type="ECO:0000313" key="2">
    <source>
        <dbReference type="Proteomes" id="UP000030652"/>
    </source>
</evidence>
<proteinExistence type="predicted"/>
<reference evidence="1 2" key="1">
    <citation type="submission" date="2014-10" db="EMBL/GenBank/DDBJ databases">
        <title>Draft genome of anammox bacterium scalindua brodae, obtained using differential coverage binning of sequence data from two enrichment reactors.</title>
        <authorList>
            <person name="Speth D.R."/>
            <person name="Russ L."/>
            <person name="Kartal B."/>
            <person name="Op den Camp H.J."/>
            <person name="Dutilh B.E."/>
            <person name="Jetten M.S."/>
        </authorList>
    </citation>
    <scope>NUCLEOTIDE SEQUENCE [LARGE SCALE GENOMIC DNA]</scope>
    <source>
        <strain evidence="1">RU1</strain>
    </source>
</reference>
<gene>
    <name evidence="1" type="ORF">SCABRO_03757</name>
</gene>
<evidence type="ECO:0000313" key="1">
    <source>
        <dbReference type="EMBL" id="KHE90507.1"/>
    </source>
</evidence>
<protein>
    <submittedName>
        <fullName evidence="1">Uncharacterized protein</fullName>
    </submittedName>
</protein>
<feature type="non-terminal residue" evidence="1">
    <location>
        <position position="1"/>
    </location>
</feature>
<name>A0A0B0EB38_9BACT</name>
<dbReference type="EMBL" id="JRYO01000258">
    <property type="protein sequence ID" value="KHE90507.1"/>
    <property type="molecule type" value="Genomic_DNA"/>
</dbReference>
<comment type="caution">
    <text evidence="1">The sequence shown here is derived from an EMBL/GenBank/DDBJ whole genome shotgun (WGS) entry which is preliminary data.</text>
</comment>
<organism evidence="1 2">
    <name type="scientific">Candidatus Scalindua brodae</name>
    <dbReference type="NCBI Taxonomy" id="237368"/>
    <lineage>
        <taxon>Bacteria</taxon>
        <taxon>Pseudomonadati</taxon>
        <taxon>Planctomycetota</taxon>
        <taxon>Candidatus Brocadiia</taxon>
        <taxon>Candidatus Brocadiales</taxon>
        <taxon>Candidatus Scalinduaceae</taxon>
        <taxon>Candidatus Scalindua</taxon>
    </lineage>
</organism>
<dbReference type="Proteomes" id="UP000030652">
    <property type="component" value="Unassembled WGS sequence"/>
</dbReference>
<accession>A0A0B0EB38</accession>
<dbReference type="AlphaFoldDB" id="A0A0B0EB38"/>
<sequence>LLYIKEVDSLRLIHPTSRTIRLLTCKGGLRPEAEFTYSWLSYLISKKKMGMLPLEL</sequence>